<dbReference type="OrthoDB" id="3365698at2759"/>
<accession>D8QI40</accession>
<keyword evidence="2" id="KW-1185">Reference proteome</keyword>
<dbReference type="GeneID" id="9593560"/>
<protein>
    <submittedName>
        <fullName evidence="1">Uncharacterized protein</fullName>
    </submittedName>
</protein>
<dbReference type="VEuPathDB" id="FungiDB:SCHCODRAFT_02106680"/>
<dbReference type="EMBL" id="GL377313">
    <property type="protein sequence ID" value="EFI92338.1"/>
    <property type="molecule type" value="Genomic_DNA"/>
</dbReference>
<evidence type="ECO:0000313" key="2">
    <source>
        <dbReference type="Proteomes" id="UP000007431"/>
    </source>
</evidence>
<dbReference type="OMA" id="YCARYAS"/>
<reference evidence="1 2" key="1">
    <citation type="journal article" date="2010" name="Nat. Biotechnol.">
        <title>Genome sequence of the model mushroom Schizophyllum commune.</title>
        <authorList>
            <person name="Ohm R.A."/>
            <person name="de Jong J.F."/>
            <person name="Lugones L.G."/>
            <person name="Aerts A."/>
            <person name="Kothe E."/>
            <person name="Stajich J.E."/>
            <person name="de Vries R.P."/>
            <person name="Record E."/>
            <person name="Levasseur A."/>
            <person name="Baker S.E."/>
            <person name="Bartholomew K.A."/>
            <person name="Coutinho P.M."/>
            <person name="Erdmann S."/>
            <person name="Fowler T.J."/>
            <person name="Gathman A.C."/>
            <person name="Lombard V."/>
            <person name="Henrissat B."/>
            <person name="Knabe N."/>
            <person name="Kuees U."/>
            <person name="Lilly W.W."/>
            <person name="Lindquist E."/>
            <person name="Lucas S."/>
            <person name="Magnuson J.K."/>
            <person name="Piumi F."/>
            <person name="Raudaskoski M."/>
            <person name="Salamov A."/>
            <person name="Schmutz J."/>
            <person name="Schwarze F.W.M.R."/>
            <person name="vanKuyk P.A."/>
            <person name="Horton J.S."/>
            <person name="Grigoriev I.V."/>
            <person name="Woesten H.A.B."/>
        </authorList>
    </citation>
    <scope>NUCLEOTIDE SEQUENCE [LARGE SCALE GENOMIC DNA]</scope>
    <source>
        <strain evidence="2">H4-8 / FGSC 9210</strain>
    </source>
</reference>
<name>D8QI40_SCHCM</name>
<dbReference type="RefSeq" id="XP_003027241.1">
    <property type="nucleotide sequence ID" value="XM_003027195.1"/>
</dbReference>
<dbReference type="eggNOG" id="ENOG502RD4M">
    <property type="taxonomic scope" value="Eukaryota"/>
</dbReference>
<dbReference type="Gene3D" id="1.20.1280.50">
    <property type="match status" value="1"/>
</dbReference>
<proteinExistence type="predicted"/>
<feature type="non-terminal residue" evidence="1">
    <location>
        <position position="477"/>
    </location>
</feature>
<evidence type="ECO:0000313" key="1">
    <source>
        <dbReference type="EMBL" id="EFI92338.1"/>
    </source>
</evidence>
<sequence>MLRQVEGALQRATSIANLNLHRSSFVPSAEQAEAIREQSQVLEKEYCGISGSNASSAALRTLYSRQLALHRSLLAPVRRLFPEILSSIFSIVVCSMSGFQQLHTAFRIAAVCHHWRVVARGTPSLWALVAVSSVQQFDRYVREFLPLTGAAPLHLKCSCPDVNDAWQRIGSLASRWQTISISGCDSAKLRGAKALTMGNLEQLLISATADSVDLEWSVLDLFLAPRLRTIVLFVDKVLSARQLRCPAPDSLRSLEIITDEQFLFEIAIPAFERYAGTLESLQVHAYSGPLLEYLRSPSPRPFTMTNLTHITVNRSACAILDHVVAPNLRKLALTVAPKYTMTMLLAFLTRPLAPRGLQHLVIDIGLVFVDSNDDVGPWTRCLELLDSLRELDLENSLAEPQLKTLLERLVCRGNEEPPLLPRLRRLEMSPFLKKACRESLTEVYESRKIEKVVDGTTVVAMEDPTVIPRFGMVRRPS</sequence>
<dbReference type="InParanoid" id="D8QI40"/>
<dbReference type="Proteomes" id="UP000007431">
    <property type="component" value="Unassembled WGS sequence"/>
</dbReference>
<dbReference type="AlphaFoldDB" id="D8QI40"/>
<gene>
    <name evidence="1" type="ORF">SCHCODRAFT_113568</name>
</gene>
<organism evidence="2">
    <name type="scientific">Schizophyllum commune (strain H4-8 / FGSC 9210)</name>
    <name type="common">Split gill fungus</name>
    <dbReference type="NCBI Taxonomy" id="578458"/>
    <lineage>
        <taxon>Eukaryota</taxon>
        <taxon>Fungi</taxon>
        <taxon>Dikarya</taxon>
        <taxon>Basidiomycota</taxon>
        <taxon>Agaricomycotina</taxon>
        <taxon>Agaricomycetes</taxon>
        <taxon>Agaricomycetidae</taxon>
        <taxon>Agaricales</taxon>
        <taxon>Schizophyllaceae</taxon>
        <taxon>Schizophyllum</taxon>
    </lineage>
</organism>
<dbReference type="HOGENOM" id="CLU_018544_13_1_1"/>
<dbReference type="KEGG" id="scm:SCHCO_02106680"/>